<gene>
    <name evidence="3" type="ORF">GA0070604_4093</name>
</gene>
<feature type="domain" description="Transposase IS4-like" evidence="2">
    <location>
        <begin position="35"/>
        <end position="121"/>
    </location>
</feature>
<dbReference type="AlphaFoldDB" id="A0A1C6V009"/>
<feature type="region of interest" description="Disordered" evidence="1">
    <location>
        <begin position="1"/>
        <end position="41"/>
    </location>
</feature>
<name>A0A1C6V009_9ACTN</name>
<dbReference type="GO" id="GO:0004803">
    <property type="term" value="F:transposase activity"/>
    <property type="evidence" value="ECO:0007669"/>
    <property type="project" value="InterPro"/>
</dbReference>
<reference evidence="4" key="1">
    <citation type="submission" date="2016-06" db="EMBL/GenBank/DDBJ databases">
        <authorList>
            <person name="Varghese N."/>
            <person name="Submissions Spin"/>
        </authorList>
    </citation>
    <scope>NUCLEOTIDE SEQUENCE [LARGE SCALE GENOMIC DNA]</scope>
    <source>
        <strain evidence="4">DSM 44814</strain>
    </source>
</reference>
<feature type="region of interest" description="Disordered" evidence="1">
    <location>
        <begin position="62"/>
        <end position="92"/>
    </location>
</feature>
<protein>
    <submittedName>
        <fullName evidence="3">Transposase DDE domain-containing protein</fullName>
    </submittedName>
</protein>
<dbReference type="STRING" id="227316.GA0070604_4093"/>
<dbReference type="PANTHER" id="PTHR30007">
    <property type="entry name" value="PHP DOMAIN PROTEIN"/>
    <property type="match status" value="1"/>
</dbReference>
<dbReference type="Pfam" id="PF01609">
    <property type="entry name" value="DDE_Tnp_1"/>
    <property type="match status" value="1"/>
</dbReference>
<dbReference type="PANTHER" id="PTHR30007:SF1">
    <property type="entry name" value="BLR1914 PROTEIN"/>
    <property type="match status" value="1"/>
</dbReference>
<evidence type="ECO:0000256" key="1">
    <source>
        <dbReference type="SAM" id="MobiDB-lite"/>
    </source>
</evidence>
<keyword evidence="4" id="KW-1185">Reference proteome</keyword>
<dbReference type="InterPro" id="IPR002559">
    <property type="entry name" value="Transposase_11"/>
</dbReference>
<dbReference type="GO" id="GO:0003677">
    <property type="term" value="F:DNA binding"/>
    <property type="evidence" value="ECO:0007669"/>
    <property type="project" value="InterPro"/>
</dbReference>
<evidence type="ECO:0000313" key="4">
    <source>
        <dbReference type="Proteomes" id="UP000199696"/>
    </source>
</evidence>
<dbReference type="Proteomes" id="UP000199696">
    <property type="component" value="Unassembled WGS sequence"/>
</dbReference>
<feature type="compositionally biased region" description="Basic and acidic residues" evidence="1">
    <location>
        <begin position="28"/>
        <end position="41"/>
    </location>
</feature>
<dbReference type="EMBL" id="FMHY01000002">
    <property type="protein sequence ID" value="SCL59589.1"/>
    <property type="molecule type" value="Genomic_DNA"/>
</dbReference>
<proteinExistence type="predicted"/>
<evidence type="ECO:0000259" key="2">
    <source>
        <dbReference type="Pfam" id="PF01609"/>
    </source>
</evidence>
<accession>A0A1C6V009</accession>
<organism evidence="3 4">
    <name type="scientific">Micromonospora eburnea</name>
    <dbReference type="NCBI Taxonomy" id="227316"/>
    <lineage>
        <taxon>Bacteria</taxon>
        <taxon>Bacillati</taxon>
        <taxon>Actinomycetota</taxon>
        <taxon>Actinomycetes</taxon>
        <taxon>Micromonosporales</taxon>
        <taxon>Micromonosporaceae</taxon>
        <taxon>Micromonospora</taxon>
    </lineage>
</organism>
<evidence type="ECO:0000313" key="3">
    <source>
        <dbReference type="EMBL" id="SCL59589.1"/>
    </source>
</evidence>
<sequence length="136" mass="15559">MPAASRRLTGTEVSARRWFGSPAAPTDSRSERRGRPRARPDHVIADKGYAPKAVRADLRRRGIGHTIPERVDQQANRRRRGSRGGRPPAFDKQLYKHRNVVEHCFNRPKQCRSVATRYDKTASYYHATVAALLQWL</sequence>
<dbReference type="GO" id="GO:0006313">
    <property type="term" value="P:DNA transposition"/>
    <property type="evidence" value="ECO:0007669"/>
    <property type="project" value="InterPro"/>
</dbReference>